<gene>
    <name evidence="2" type="ORF">KI387_007140</name>
</gene>
<dbReference type="EMBL" id="JAHRHJ020000002">
    <property type="protein sequence ID" value="KAH9326962.1"/>
    <property type="molecule type" value="Genomic_DNA"/>
</dbReference>
<sequence length="168" mass="19197">VAGISIVGQYYYGVFPLRAPLDPAAFEDEVVGIYIDHEGDLELVAKSFESAELDFSRYSDTFFLRWSLLEVAHSLSLEKILRKMKERSLLFSPHSLSLRNCLGFHQKRFFNSLLKDNLVAKGIVLLFITDFFKEYLVDNSFDDLIGLLKRGIDGRQSPRVVSSAEAYY</sequence>
<evidence type="ECO:0000259" key="1">
    <source>
        <dbReference type="Pfam" id="PF25504"/>
    </source>
</evidence>
<dbReference type="Proteomes" id="UP000824469">
    <property type="component" value="Unassembled WGS sequence"/>
</dbReference>
<proteinExistence type="predicted"/>
<evidence type="ECO:0000313" key="2">
    <source>
        <dbReference type="EMBL" id="KAH9326962.1"/>
    </source>
</evidence>
<protein>
    <recommendedName>
        <fullName evidence="1">5MP1/2-like HEAT domain-containing protein</fullName>
    </recommendedName>
</protein>
<dbReference type="GO" id="GO:0016020">
    <property type="term" value="C:membrane"/>
    <property type="evidence" value="ECO:0007669"/>
    <property type="project" value="TreeGrafter"/>
</dbReference>
<accession>A0AA38LMS5</accession>
<evidence type="ECO:0000313" key="3">
    <source>
        <dbReference type="Proteomes" id="UP000824469"/>
    </source>
</evidence>
<comment type="caution">
    <text evidence="2">The sequence shown here is derived from an EMBL/GenBank/DDBJ whole genome shotgun (WGS) entry which is preliminary data.</text>
</comment>
<organism evidence="2 3">
    <name type="scientific">Taxus chinensis</name>
    <name type="common">Chinese yew</name>
    <name type="synonym">Taxus wallichiana var. chinensis</name>
    <dbReference type="NCBI Taxonomy" id="29808"/>
    <lineage>
        <taxon>Eukaryota</taxon>
        <taxon>Viridiplantae</taxon>
        <taxon>Streptophyta</taxon>
        <taxon>Embryophyta</taxon>
        <taxon>Tracheophyta</taxon>
        <taxon>Spermatophyta</taxon>
        <taxon>Pinopsida</taxon>
        <taxon>Pinidae</taxon>
        <taxon>Conifers II</taxon>
        <taxon>Cupressales</taxon>
        <taxon>Taxaceae</taxon>
        <taxon>Taxus</taxon>
    </lineage>
</organism>
<feature type="non-terminal residue" evidence="2">
    <location>
        <position position="168"/>
    </location>
</feature>
<reference evidence="2 3" key="1">
    <citation type="journal article" date="2021" name="Nat. Plants">
        <title>The Taxus genome provides insights into paclitaxel biosynthesis.</title>
        <authorList>
            <person name="Xiong X."/>
            <person name="Gou J."/>
            <person name="Liao Q."/>
            <person name="Li Y."/>
            <person name="Zhou Q."/>
            <person name="Bi G."/>
            <person name="Li C."/>
            <person name="Du R."/>
            <person name="Wang X."/>
            <person name="Sun T."/>
            <person name="Guo L."/>
            <person name="Liang H."/>
            <person name="Lu P."/>
            <person name="Wu Y."/>
            <person name="Zhang Z."/>
            <person name="Ro D.K."/>
            <person name="Shang Y."/>
            <person name="Huang S."/>
            <person name="Yan J."/>
        </authorList>
    </citation>
    <scope>NUCLEOTIDE SEQUENCE [LARGE SCALE GENOMIC DNA]</scope>
    <source>
        <strain evidence="2">Ta-2019</strain>
    </source>
</reference>
<feature type="domain" description="5MP1/2-like HEAT" evidence="1">
    <location>
        <begin position="99"/>
        <end position="151"/>
    </location>
</feature>
<dbReference type="InterPro" id="IPR057397">
    <property type="entry name" value="HEAT_5MP1_2"/>
</dbReference>
<name>A0AA38LMS5_TAXCH</name>
<dbReference type="InterPro" id="IPR051245">
    <property type="entry name" value="eIF5-mimic_regulator"/>
</dbReference>
<dbReference type="GO" id="GO:0005737">
    <property type="term" value="C:cytoplasm"/>
    <property type="evidence" value="ECO:0007669"/>
    <property type="project" value="TreeGrafter"/>
</dbReference>
<dbReference type="PANTHER" id="PTHR14208">
    <property type="entry name" value="BASIC LEUCINE ZIPPER AND W2 DOMAIN-CONTAINING PROTEIN"/>
    <property type="match status" value="1"/>
</dbReference>
<dbReference type="Pfam" id="PF25504">
    <property type="entry name" value="HEAT_5MP1_2"/>
    <property type="match status" value="2"/>
</dbReference>
<dbReference type="AlphaFoldDB" id="A0AA38LMS5"/>
<dbReference type="PANTHER" id="PTHR14208:SF2">
    <property type="entry name" value="PROTEIN KRASAVIETZ"/>
    <property type="match status" value="1"/>
</dbReference>
<keyword evidence="3" id="KW-1185">Reference proteome</keyword>
<feature type="domain" description="5MP1/2-like HEAT" evidence="1">
    <location>
        <begin position="19"/>
        <end position="63"/>
    </location>
</feature>